<keyword evidence="9" id="KW-0966">Cell projection</keyword>
<name>A0A7S3HPV7_9STRA</name>
<evidence type="ECO:0000256" key="13">
    <source>
        <dbReference type="SAM" id="MobiDB-lite"/>
    </source>
</evidence>
<sequence>MGPKKAPAGKKKEGNPENGGELTAEEKAKLFMLTCQSLQVQLSERSEEASKALAAKREYKSRIEQIQRDFEEEQKQTFEITQDMTRQYKGMQEELLTRINKLEDTIQDLNDRLAEADVRQERVMKDKNHIIAMKDQEIHDLKSKMDEMAEEFGEMLRETLEKMRERIEISSNNYEGPDLLIQQRMEELKVSDP</sequence>
<organism evidence="14">
    <name type="scientific">Spumella elongata</name>
    <dbReference type="NCBI Taxonomy" id="89044"/>
    <lineage>
        <taxon>Eukaryota</taxon>
        <taxon>Sar</taxon>
        <taxon>Stramenopiles</taxon>
        <taxon>Ochrophyta</taxon>
        <taxon>Chrysophyceae</taxon>
        <taxon>Chromulinales</taxon>
        <taxon>Chromulinaceae</taxon>
        <taxon>Spumella</taxon>
    </lineage>
</organism>
<evidence type="ECO:0000256" key="9">
    <source>
        <dbReference type="ARBA" id="ARBA00023273"/>
    </source>
</evidence>
<keyword evidence="6 12" id="KW-0175">Coiled coil</keyword>
<keyword evidence="7" id="KW-0969">Cilium</keyword>
<comment type="similarity">
    <text evidence="10">Belongs to the DRC12 family.</text>
</comment>
<accession>A0A7S3HPV7</accession>
<evidence type="ECO:0000256" key="6">
    <source>
        <dbReference type="ARBA" id="ARBA00023054"/>
    </source>
</evidence>
<protein>
    <recommendedName>
        <fullName evidence="11">Dynein regulatory complex protein 12</fullName>
    </recommendedName>
</protein>
<feature type="coiled-coil region" evidence="12">
    <location>
        <begin position="49"/>
        <end position="158"/>
    </location>
</feature>
<dbReference type="EMBL" id="HBIC01059684">
    <property type="protein sequence ID" value="CAE0301757.1"/>
    <property type="molecule type" value="Transcribed_RNA"/>
</dbReference>
<keyword evidence="5" id="KW-0282">Flagellum</keyword>
<proteinExistence type="inferred from homology"/>
<feature type="region of interest" description="Disordered" evidence="13">
    <location>
        <begin position="1"/>
        <end position="24"/>
    </location>
</feature>
<keyword evidence="8" id="KW-0206">Cytoskeleton</keyword>
<dbReference type="InterPro" id="IPR033585">
    <property type="entry name" value="DRC12-like"/>
</dbReference>
<evidence type="ECO:0000256" key="11">
    <source>
        <dbReference type="ARBA" id="ARBA00044800"/>
    </source>
</evidence>
<evidence type="ECO:0000256" key="7">
    <source>
        <dbReference type="ARBA" id="ARBA00023069"/>
    </source>
</evidence>
<evidence type="ECO:0000256" key="12">
    <source>
        <dbReference type="SAM" id="Coils"/>
    </source>
</evidence>
<dbReference type="Gene3D" id="1.10.287.2610">
    <property type="match status" value="1"/>
</dbReference>
<evidence type="ECO:0000256" key="1">
    <source>
        <dbReference type="ARBA" id="ARBA00003029"/>
    </source>
</evidence>
<gene>
    <name evidence="14" type="ORF">SELO1098_LOCUS30613</name>
</gene>
<dbReference type="PANTHER" id="PTHR28656">
    <property type="entry name" value="COILED-COIL DOMAIN-CONTAINING PROTEIN 153"/>
    <property type="match status" value="1"/>
</dbReference>
<evidence type="ECO:0000256" key="2">
    <source>
        <dbReference type="ARBA" id="ARBA00004611"/>
    </source>
</evidence>
<comment type="function">
    <text evidence="1">Component of the nexin-dynein regulatory complex (N-DRC), a key regulator of ciliary/flagellar motility which maintains the alignment and integrity of the distal axoneme and regulates microtubule sliding in motile axonemes.</text>
</comment>
<evidence type="ECO:0000256" key="4">
    <source>
        <dbReference type="ARBA" id="ARBA00022490"/>
    </source>
</evidence>
<evidence type="ECO:0000256" key="3">
    <source>
        <dbReference type="ARBA" id="ARBA00011248"/>
    </source>
</evidence>
<evidence type="ECO:0000313" key="14">
    <source>
        <dbReference type="EMBL" id="CAE0301757.1"/>
    </source>
</evidence>
<keyword evidence="4" id="KW-0963">Cytoplasm</keyword>
<dbReference type="AlphaFoldDB" id="A0A7S3HPV7"/>
<dbReference type="PANTHER" id="PTHR28656:SF1">
    <property type="entry name" value="COILED-COIL DOMAIN-CONTAINING PROTEIN 153"/>
    <property type="match status" value="1"/>
</dbReference>
<comment type="subcellular location">
    <subcellularLocation>
        <location evidence="2">Cytoplasm</location>
        <location evidence="2">Cytoskeleton</location>
        <location evidence="2">Flagellum axoneme</location>
    </subcellularLocation>
</comment>
<evidence type="ECO:0000256" key="8">
    <source>
        <dbReference type="ARBA" id="ARBA00023212"/>
    </source>
</evidence>
<evidence type="ECO:0000256" key="5">
    <source>
        <dbReference type="ARBA" id="ARBA00022846"/>
    </source>
</evidence>
<evidence type="ECO:0000256" key="10">
    <source>
        <dbReference type="ARBA" id="ARBA00044754"/>
    </source>
</evidence>
<reference evidence="14" key="1">
    <citation type="submission" date="2021-01" db="EMBL/GenBank/DDBJ databases">
        <authorList>
            <person name="Corre E."/>
            <person name="Pelletier E."/>
            <person name="Niang G."/>
            <person name="Scheremetjew M."/>
            <person name="Finn R."/>
            <person name="Kale V."/>
            <person name="Holt S."/>
            <person name="Cochrane G."/>
            <person name="Meng A."/>
            <person name="Brown T."/>
            <person name="Cohen L."/>
        </authorList>
    </citation>
    <scope>NUCLEOTIDE SEQUENCE</scope>
    <source>
        <strain evidence="14">CCAP 955/1</strain>
    </source>
</reference>
<comment type="subunit">
    <text evidence="3">Component of the nexin-dynein regulatory complex (N-DRC).</text>
</comment>